<dbReference type="SUPFAM" id="SSF56281">
    <property type="entry name" value="Metallo-hydrolase/oxidoreductase"/>
    <property type="match status" value="1"/>
</dbReference>
<name>X0XB58_9ZZZZ</name>
<accession>X0XB58</accession>
<dbReference type="InterPro" id="IPR001279">
    <property type="entry name" value="Metallo-B-lactamas"/>
</dbReference>
<dbReference type="InterPro" id="IPR036866">
    <property type="entry name" value="RibonucZ/Hydroxyglut_hydro"/>
</dbReference>
<evidence type="ECO:0000313" key="2">
    <source>
        <dbReference type="EMBL" id="GAG32652.1"/>
    </source>
</evidence>
<reference evidence="2" key="1">
    <citation type="journal article" date="2014" name="Front. Microbiol.">
        <title>High frequency of phylogenetically diverse reductive dehalogenase-homologous genes in deep subseafloor sedimentary metagenomes.</title>
        <authorList>
            <person name="Kawai M."/>
            <person name="Futagami T."/>
            <person name="Toyoda A."/>
            <person name="Takaki Y."/>
            <person name="Nishi S."/>
            <person name="Hori S."/>
            <person name="Arai W."/>
            <person name="Tsubouchi T."/>
            <person name="Morono Y."/>
            <person name="Uchiyama I."/>
            <person name="Ito T."/>
            <person name="Fujiyama A."/>
            <person name="Inagaki F."/>
            <person name="Takami H."/>
        </authorList>
    </citation>
    <scope>NUCLEOTIDE SEQUENCE</scope>
    <source>
        <strain evidence="2">Expedition CK06-06</strain>
    </source>
</reference>
<dbReference type="Gene3D" id="3.60.15.10">
    <property type="entry name" value="Ribonuclease Z/Hydroxyacylglutathione hydrolase-like"/>
    <property type="match status" value="1"/>
</dbReference>
<proteinExistence type="predicted"/>
<dbReference type="Pfam" id="PF00753">
    <property type="entry name" value="Lactamase_B"/>
    <property type="match status" value="1"/>
</dbReference>
<dbReference type="PANTHER" id="PTHR13754">
    <property type="entry name" value="METALLO-BETA-LACTAMASE SUPERFAMILY PROTEIN"/>
    <property type="match status" value="1"/>
</dbReference>
<evidence type="ECO:0000259" key="1">
    <source>
        <dbReference type="Pfam" id="PF00753"/>
    </source>
</evidence>
<feature type="non-terminal residue" evidence="2">
    <location>
        <position position="87"/>
    </location>
</feature>
<feature type="domain" description="Metallo-beta-lactamase" evidence="1">
    <location>
        <begin position="24"/>
        <end position="81"/>
    </location>
</feature>
<dbReference type="InterPro" id="IPR052926">
    <property type="entry name" value="Metallo-beta-lactamase_dom"/>
</dbReference>
<dbReference type="EMBL" id="BARS01048079">
    <property type="protein sequence ID" value="GAG32652.1"/>
    <property type="molecule type" value="Genomic_DNA"/>
</dbReference>
<organism evidence="2">
    <name type="scientific">marine sediment metagenome</name>
    <dbReference type="NCBI Taxonomy" id="412755"/>
    <lineage>
        <taxon>unclassified sequences</taxon>
        <taxon>metagenomes</taxon>
        <taxon>ecological metagenomes</taxon>
    </lineage>
</organism>
<dbReference type="PANTHER" id="PTHR13754:SF13">
    <property type="entry name" value="METALLO-BETA-LACTAMASE SUPERFAMILY PROTEIN (AFU_ORTHOLOGUE AFUA_3G07630)"/>
    <property type="match status" value="1"/>
</dbReference>
<comment type="caution">
    <text evidence="2">The sequence shown here is derived from an EMBL/GenBank/DDBJ whole genome shotgun (WGS) entry which is preliminary data.</text>
</comment>
<dbReference type="GO" id="GO:0016740">
    <property type="term" value="F:transferase activity"/>
    <property type="evidence" value="ECO:0007669"/>
    <property type="project" value="TreeGrafter"/>
</dbReference>
<dbReference type="AlphaFoldDB" id="X0XB58"/>
<sequence>MGLRITTLSDNTAGRGRFLAEWGLSFLVETGEVNILFDTGKGVSASHNAATVRFDLSQIDKIVLSHGHNDHTGGLRQILRKMKKKVE</sequence>
<protein>
    <recommendedName>
        <fullName evidence="1">Metallo-beta-lactamase domain-containing protein</fullName>
    </recommendedName>
</protein>
<gene>
    <name evidence="2" type="ORF">S01H1_72130</name>
</gene>